<evidence type="ECO:0000313" key="2">
    <source>
        <dbReference type="Proteomes" id="UP000477311"/>
    </source>
</evidence>
<reference evidence="1 2" key="1">
    <citation type="submission" date="2020-02" db="EMBL/GenBank/DDBJ databases">
        <title>Draft genome sequence of Limisphaera ngatamarikiensis NGM72.4T, a thermophilic Verrucomicrobia grouped in subdivision 3.</title>
        <authorList>
            <person name="Carere C.R."/>
            <person name="Steen J."/>
            <person name="Hugenholtz P."/>
            <person name="Stott M.B."/>
        </authorList>
    </citation>
    <scope>NUCLEOTIDE SEQUENCE [LARGE SCALE GENOMIC DNA]</scope>
    <source>
        <strain evidence="1 2">NGM72.4</strain>
    </source>
</reference>
<dbReference type="EMBL" id="JAAKYA010000051">
    <property type="protein sequence ID" value="NGO39223.1"/>
    <property type="molecule type" value="Genomic_DNA"/>
</dbReference>
<comment type="caution">
    <text evidence="1">The sequence shown here is derived from an EMBL/GenBank/DDBJ whole genome shotgun (WGS) entry which is preliminary data.</text>
</comment>
<dbReference type="PANTHER" id="PTHR32305:SF15">
    <property type="entry name" value="PROTEIN RHSA-RELATED"/>
    <property type="match status" value="1"/>
</dbReference>
<dbReference type="InterPro" id="IPR022385">
    <property type="entry name" value="Rhs_assc_core"/>
</dbReference>
<dbReference type="InterPro" id="IPR050708">
    <property type="entry name" value="T6SS_VgrG/RHS"/>
</dbReference>
<dbReference type="RefSeq" id="WP_165107109.1">
    <property type="nucleotide sequence ID" value="NZ_JAAKYA010000051.1"/>
</dbReference>
<dbReference type="Gene3D" id="2.180.10.10">
    <property type="entry name" value="RHS repeat-associated core"/>
    <property type="match status" value="1"/>
</dbReference>
<dbReference type="AlphaFoldDB" id="A0A6M1RNH0"/>
<sequence length="341" mass="37201">QVRYVWTNSTWQVVEDLKLVSDPGLFGRHIVELNGTNGAVVRSYVWGLDLSESLDGAGGVGGLLWVRLSGGPGAGVHFVTYDGNGNVWTLVSASTGTETARYEYGPFGEPLRLTGAVAGLNPFRFRTKRTEDGTGLVLYEYRAYSPALGRWLSRDPINEPGHRILTHKGHFRLKLSEEHNLYCALKNSVMNLYDADGRSIVPVLVVGGVSIAAALCIRSQYEVAHARFGDGSADPAGDSFLHCWTSCRISKVCGGILAQLAGLGKEGLDAFRRAWQEIFGGEDETGHGLWLDSLDDWIANQQCIGWESYLGPLPGWIGALCRRSCEPCCREKVGYHANGHD</sequence>
<dbReference type="Proteomes" id="UP000477311">
    <property type="component" value="Unassembled WGS sequence"/>
</dbReference>
<evidence type="ECO:0000313" key="1">
    <source>
        <dbReference type="EMBL" id="NGO39223.1"/>
    </source>
</evidence>
<keyword evidence="2" id="KW-1185">Reference proteome</keyword>
<protein>
    <submittedName>
        <fullName evidence="1">RHS repeat-associated core domain-containing protein</fullName>
    </submittedName>
</protein>
<dbReference type="NCBIfam" id="TIGR03696">
    <property type="entry name" value="Rhs_assc_core"/>
    <property type="match status" value="1"/>
</dbReference>
<feature type="non-terminal residue" evidence="1">
    <location>
        <position position="1"/>
    </location>
</feature>
<organism evidence="1 2">
    <name type="scientific">Limisphaera ngatamarikiensis</name>
    <dbReference type="NCBI Taxonomy" id="1324935"/>
    <lineage>
        <taxon>Bacteria</taxon>
        <taxon>Pseudomonadati</taxon>
        <taxon>Verrucomicrobiota</taxon>
        <taxon>Verrucomicrobiia</taxon>
        <taxon>Limisphaerales</taxon>
        <taxon>Limisphaeraceae</taxon>
        <taxon>Limisphaera</taxon>
    </lineage>
</organism>
<proteinExistence type="predicted"/>
<accession>A0A6M1RNH0</accession>
<name>A0A6M1RNH0_9BACT</name>
<dbReference type="PANTHER" id="PTHR32305">
    <property type="match status" value="1"/>
</dbReference>
<gene>
    <name evidence="1" type="ORF">G4L39_07400</name>
</gene>